<dbReference type="Proteomes" id="UP001341840">
    <property type="component" value="Unassembled WGS sequence"/>
</dbReference>
<evidence type="ECO:0000313" key="1">
    <source>
        <dbReference type="EMBL" id="MED6181523.1"/>
    </source>
</evidence>
<accession>A0ABU6WBJ9</accession>
<organism evidence="1 2">
    <name type="scientific">Stylosanthes scabra</name>
    <dbReference type="NCBI Taxonomy" id="79078"/>
    <lineage>
        <taxon>Eukaryota</taxon>
        <taxon>Viridiplantae</taxon>
        <taxon>Streptophyta</taxon>
        <taxon>Embryophyta</taxon>
        <taxon>Tracheophyta</taxon>
        <taxon>Spermatophyta</taxon>
        <taxon>Magnoliopsida</taxon>
        <taxon>eudicotyledons</taxon>
        <taxon>Gunneridae</taxon>
        <taxon>Pentapetalae</taxon>
        <taxon>rosids</taxon>
        <taxon>fabids</taxon>
        <taxon>Fabales</taxon>
        <taxon>Fabaceae</taxon>
        <taxon>Papilionoideae</taxon>
        <taxon>50 kb inversion clade</taxon>
        <taxon>dalbergioids sensu lato</taxon>
        <taxon>Dalbergieae</taxon>
        <taxon>Pterocarpus clade</taxon>
        <taxon>Stylosanthes</taxon>
    </lineage>
</organism>
<comment type="caution">
    <text evidence="1">The sequence shown here is derived from an EMBL/GenBank/DDBJ whole genome shotgun (WGS) entry which is preliminary data.</text>
</comment>
<keyword evidence="2" id="KW-1185">Reference proteome</keyword>
<sequence>MIPLEVEFESPRATFYCEADNAEICRSELELGEEVREEARLREAALKERVAVRYNKKEPRSPEKANWLGIGRVPNELLRYSGKVTTRSQLCKEPNYPGRGTLAT</sequence>
<reference evidence="1 2" key="1">
    <citation type="journal article" date="2023" name="Plants (Basel)">
        <title>Bridging the Gap: Combining Genomics and Transcriptomics Approaches to Understand Stylosanthes scabra, an Orphan Legume from the Brazilian Caatinga.</title>
        <authorList>
            <person name="Ferreira-Neto J.R.C."/>
            <person name="da Silva M.D."/>
            <person name="Binneck E."/>
            <person name="de Melo N.F."/>
            <person name="da Silva R.H."/>
            <person name="de Melo A.L.T.M."/>
            <person name="Pandolfi V."/>
            <person name="Bustamante F.O."/>
            <person name="Brasileiro-Vidal A.C."/>
            <person name="Benko-Iseppon A.M."/>
        </authorList>
    </citation>
    <scope>NUCLEOTIDE SEQUENCE [LARGE SCALE GENOMIC DNA]</scope>
    <source>
        <tissue evidence="1">Leaves</tissue>
    </source>
</reference>
<evidence type="ECO:0000313" key="2">
    <source>
        <dbReference type="Proteomes" id="UP001341840"/>
    </source>
</evidence>
<name>A0ABU6WBJ9_9FABA</name>
<dbReference type="EMBL" id="JASCZI010181306">
    <property type="protein sequence ID" value="MED6181523.1"/>
    <property type="molecule type" value="Genomic_DNA"/>
</dbReference>
<proteinExistence type="predicted"/>
<gene>
    <name evidence="1" type="ORF">PIB30_020093</name>
</gene>
<protein>
    <submittedName>
        <fullName evidence="1">Uncharacterized protein</fullName>
    </submittedName>
</protein>